<dbReference type="AlphaFoldDB" id="A0A7X1B4P0"/>
<sequence length="201" mass="22671">MKSIKPLAFLALLWTALASQSVGKAEETPQVLLENTINDVINILHQGPEVSVEDKGEQILSTLQKQFSFDIIIRRTLGRNWTALNEGQQDQITTLITDLLIKAYTNELTGAKKPEVNVVKTEELGSNKIEIFTTVSYKNNLVSVSYRLANISGRGWQVYDILIEGTSLVANYRRQFDEHFQTKTAKDLLDLLKEKIAAYDK</sequence>
<accession>A0A7X1B4P0</accession>
<dbReference type="InterPro" id="IPR008869">
    <property type="entry name" value="MlaC/ttg2D"/>
</dbReference>
<gene>
    <name evidence="2" type="ORF">H5P27_05765</name>
</gene>
<dbReference type="InterPro" id="IPR042245">
    <property type="entry name" value="Tgt2/MlaC_sf"/>
</dbReference>
<evidence type="ECO:0000313" key="3">
    <source>
        <dbReference type="Proteomes" id="UP000526501"/>
    </source>
</evidence>
<keyword evidence="3" id="KW-1185">Reference proteome</keyword>
<name>A0A7X1B4P0_9BACT</name>
<dbReference type="Gene3D" id="3.10.450.710">
    <property type="entry name" value="Tgt2/MlaC"/>
    <property type="match status" value="1"/>
</dbReference>
<keyword evidence="1" id="KW-0732">Signal</keyword>
<proteinExistence type="predicted"/>
<reference evidence="2 3" key="1">
    <citation type="submission" date="2020-07" db="EMBL/GenBank/DDBJ databases">
        <authorList>
            <person name="Feng X."/>
        </authorList>
    </citation>
    <scope>NUCLEOTIDE SEQUENCE [LARGE SCALE GENOMIC DNA]</scope>
    <source>
        <strain evidence="2 3">JCM23202</strain>
    </source>
</reference>
<dbReference type="EMBL" id="JACHVC010000006">
    <property type="protein sequence ID" value="MBC2605545.1"/>
    <property type="molecule type" value="Genomic_DNA"/>
</dbReference>
<feature type="chain" id="PRO_5031094729" evidence="1">
    <location>
        <begin position="19"/>
        <end position="201"/>
    </location>
</feature>
<evidence type="ECO:0000313" key="2">
    <source>
        <dbReference type="EMBL" id="MBC2605545.1"/>
    </source>
</evidence>
<dbReference type="Pfam" id="PF05494">
    <property type="entry name" value="MlaC"/>
    <property type="match status" value="1"/>
</dbReference>
<dbReference type="PANTHER" id="PTHR36573:SF1">
    <property type="entry name" value="INTERMEMBRANE PHOSPHOLIPID TRANSPORT SYSTEM BINDING PROTEIN MLAC"/>
    <property type="match status" value="1"/>
</dbReference>
<dbReference type="RefSeq" id="WP_185659419.1">
    <property type="nucleotide sequence ID" value="NZ_CAWPOO010000006.1"/>
</dbReference>
<dbReference type="PANTHER" id="PTHR36573">
    <property type="entry name" value="INTERMEMBRANE PHOSPHOLIPID TRANSPORT SYSTEM BINDING PROTEIN MLAC"/>
    <property type="match status" value="1"/>
</dbReference>
<feature type="signal peptide" evidence="1">
    <location>
        <begin position="1"/>
        <end position="18"/>
    </location>
</feature>
<evidence type="ECO:0000256" key="1">
    <source>
        <dbReference type="SAM" id="SignalP"/>
    </source>
</evidence>
<protein>
    <submittedName>
        <fullName evidence="2">ABC transporter substrate-binding protein</fullName>
    </submittedName>
</protein>
<organism evidence="2 3">
    <name type="scientific">Pelagicoccus albus</name>
    <dbReference type="NCBI Taxonomy" id="415222"/>
    <lineage>
        <taxon>Bacteria</taxon>
        <taxon>Pseudomonadati</taxon>
        <taxon>Verrucomicrobiota</taxon>
        <taxon>Opitutia</taxon>
        <taxon>Puniceicoccales</taxon>
        <taxon>Pelagicoccaceae</taxon>
        <taxon>Pelagicoccus</taxon>
    </lineage>
</organism>
<dbReference type="Proteomes" id="UP000526501">
    <property type="component" value="Unassembled WGS sequence"/>
</dbReference>
<comment type="caution">
    <text evidence="2">The sequence shown here is derived from an EMBL/GenBank/DDBJ whole genome shotgun (WGS) entry which is preliminary data.</text>
</comment>